<dbReference type="OrthoDB" id="25753at2"/>
<evidence type="ECO:0000313" key="8">
    <source>
        <dbReference type="EMBL" id="KGP70927.1"/>
    </source>
</evidence>
<evidence type="ECO:0000256" key="5">
    <source>
        <dbReference type="ARBA" id="ARBA00023284"/>
    </source>
</evidence>
<gene>
    <name evidence="8" type="ORF">N782_02720</name>
</gene>
<evidence type="ECO:0000256" key="1">
    <source>
        <dbReference type="ARBA" id="ARBA00004196"/>
    </source>
</evidence>
<dbReference type="NCBIfam" id="NF002854">
    <property type="entry name" value="PRK03147.1"/>
    <property type="match status" value="1"/>
</dbReference>
<evidence type="ECO:0000256" key="2">
    <source>
        <dbReference type="ARBA" id="ARBA00022748"/>
    </source>
</evidence>
<dbReference type="Proteomes" id="UP000030147">
    <property type="component" value="Unassembled WGS sequence"/>
</dbReference>
<evidence type="ECO:0000313" key="9">
    <source>
        <dbReference type="Proteomes" id="UP000030147"/>
    </source>
</evidence>
<evidence type="ECO:0000256" key="6">
    <source>
        <dbReference type="SAM" id="Phobius"/>
    </source>
</evidence>
<comment type="subcellular location">
    <subcellularLocation>
        <location evidence="1">Cell envelope</location>
    </subcellularLocation>
</comment>
<dbReference type="PROSITE" id="PS00194">
    <property type="entry name" value="THIOREDOXIN_1"/>
    <property type="match status" value="1"/>
</dbReference>
<keyword evidence="9" id="KW-1185">Reference proteome</keyword>
<proteinExistence type="predicted"/>
<dbReference type="PANTHER" id="PTHR42852:SF6">
    <property type="entry name" value="THIOL:DISULFIDE INTERCHANGE PROTEIN DSBE"/>
    <property type="match status" value="1"/>
</dbReference>
<keyword evidence="6" id="KW-0472">Membrane</keyword>
<dbReference type="InterPro" id="IPR036249">
    <property type="entry name" value="Thioredoxin-like_sf"/>
</dbReference>
<protein>
    <submittedName>
        <fullName evidence="8">Thiol-disulfide oxidoreductase</fullName>
    </submittedName>
</protein>
<accession>A0A0A2T584</accession>
<dbReference type="GO" id="GO:0016209">
    <property type="term" value="F:antioxidant activity"/>
    <property type="evidence" value="ECO:0007669"/>
    <property type="project" value="InterPro"/>
</dbReference>
<dbReference type="GO" id="GO:0016491">
    <property type="term" value="F:oxidoreductase activity"/>
    <property type="evidence" value="ECO:0007669"/>
    <property type="project" value="InterPro"/>
</dbReference>
<keyword evidence="2" id="KW-0201">Cytochrome c-type biogenesis</keyword>
<keyword evidence="4" id="KW-1015">Disulfide bond</keyword>
<dbReference type="InterPro" id="IPR000866">
    <property type="entry name" value="AhpC/TSA"/>
</dbReference>
<dbReference type="SUPFAM" id="SSF52833">
    <property type="entry name" value="Thioredoxin-like"/>
    <property type="match status" value="1"/>
</dbReference>
<dbReference type="eggNOG" id="COG0526">
    <property type="taxonomic scope" value="Bacteria"/>
</dbReference>
<name>A0A0A2T584_9BACI</name>
<dbReference type="AlphaFoldDB" id="A0A0A2T584"/>
<dbReference type="RefSeq" id="WP_036824402.1">
    <property type="nucleotide sequence ID" value="NZ_AVBF01000098.1"/>
</dbReference>
<dbReference type="Gene3D" id="3.40.30.10">
    <property type="entry name" value="Glutaredoxin"/>
    <property type="match status" value="1"/>
</dbReference>
<keyword evidence="6" id="KW-0812">Transmembrane</keyword>
<dbReference type="Pfam" id="PF00578">
    <property type="entry name" value="AhpC-TSA"/>
    <property type="match status" value="1"/>
</dbReference>
<dbReference type="STRING" id="1385514.N782_02720"/>
<evidence type="ECO:0000256" key="3">
    <source>
        <dbReference type="ARBA" id="ARBA00022968"/>
    </source>
</evidence>
<dbReference type="InterPro" id="IPR017937">
    <property type="entry name" value="Thioredoxin_CS"/>
</dbReference>
<dbReference type="InterPro" id="IPR050553">
    <property type="entry name" value="Thioredoxin_ResA/DsbE_sf"/>
</dbReference>
<feature type="transmembrane region" description="Helical" evidence="6">
    <location>
        <begin position="12"/>
        <end position="31"/>
    </location>
</feature>
<dbReference type="GO" id="GO:0030313">
    <property type="term" value="C:cell envelope"/>
    <property type="evidence" value="ECO:0007669"/>
    <property type="project" value="UniProtKB-SubCell"/>
</dbReference>
<feature type="domain" description="Thioredoxin" evidence="7">
    <location>
        <begin position="42"/>
        <end position="183"/>
    </location>
</feature>
<dbReference type="PANTHER" id="PTHR42852">
    <property type="entry name" value="THIOL:DISULFIDE INTERCHANGE PROTEIN DSBE"/>
    <property type="match status" value="1"/>
</dbReference>
<comment type="caution">
    <text evidence="8">The sequence shown here is derived from an EMBL/GenBank/DDBJ whole genome shotgun (WGS) entry which is preliminary data.</text>
</comment>
<keyword evidence="3" id="KW-0735">Signal-anchor</keyword>
<organism evidence="8 9">
    <name type="scientific">Pontibacillus yanchengensis Y32</name>
    <dbReference type="NCBI Taxonomy" id="1385514"/>
    <lineage>
        <taxon>Bacteria</taxon>
        <taxon>Bacillati</taxon>
        <taxon>Bacillota</taxon>
        <taxon>Bacilli</taxon>
        <taxon>Bacillales</taxon>
        <taxon>Bacillaceae</taxon>
        <taxon>Pontibacillus</taxon>
    </lineage>
</organism>
<evidence type="ECO:0000259" key="7">
    <source>
        <dbReference type="PROSITE" id="PS51352"/>
    </source>
</evidence>
<evidence type="ECO:0000256" key="4">
    <source>
        <dbReference type="ARBA" id="ARBA00023157"/>
    </source>
</evidence>
<dbReference type="CDD" id="cd02966">
    <property type="entry name" value="TlpA_like_family"/>
    <property type="match status" value="1"/>
</dbReference>
<reference evidence="8 9" key="1">
    <citation type="journal article" date="2015" name="Stand. Genomic Sci.">
        <title>High quality draft genome sequence of the moderately halophilic bacterium Pontibacillus yanchengensis Y32(T) and comparison among Pontibacillus genomes.</title>
        <authorList>
            <person name="Huang J."/>
            <person name="Qiao Z.X."/>
            <person name="Tang J.W."/>
            <person name="Wang G."/>
        </authorList>
    </citation>
    <scope>NUCLEOTIDE SEQUENCE [LARGE SCALE GENOMIC DNA]</scope>
    <source>
        <strain evidence="8 9">Y32</strain>
    </source>
</reference>
<dbReference type="EMBL" id="AVBF01000098">
    <property type="protein sequence ID" value="KGP70927.1"/>
    <property type="molecule type" value="Genomic_DNA"/>
</dbReference>
<dbReference type="GO" id="GO:0017004">
    <property type="term" value="P:cytochrome complex assembly"/>
    <property type="evidence" value="ECO:0007669"/>
    <property type="project" value="UniProtKB-KW"/>
</dbReference>
<dbReference type="PROSITE" id="PS51352">
    <property type="entry name" value="THIOREDOXIN_2"/>
    <property type="match status" value="1"/>
</dbReference>
<keyword evidence="6" id="KW-1133">Transmembrane helix</keyword>
<dbReference type="InterPro" id="IPR013766">
    <property type="entry name" value="Thioredoxin_domain"/>
</dbReference>
<keyword evidence="5" id="KW-0676">Redox-active center</keyword>
<sequence length="185" mass="21003">MANKTNKKKKRLIFRSVMLTVMLAAVAFALYSNFTEDKKDILQVGDEAPNFKLKTINVEDKEALTLDHFEGKGVMLNFWADYCPPCKEEMPYMQQLYPEYKKKGVEILAVNLDQGELVVENFIDTHDLTFPIVQDKSGQVMELYDVGSLPATYFIGPDGEIEHKVIGALTLDKIEGYLQEITPES</sequence>